<evidence type="ECO:0000313" key="4">
    <source>
        <dbReference type="Proteomes" id="UP000823046"/>
    </source>
</evidence>
<sequence length="433" mass="44364">GATPSASTGGLFGAGATPAASTGGLFGASTTPAAPTGGLFGAGATPPASTGGLFGAGVTPPASTGGLFGAGTTPPASTGGLFGATVASAAPTTSNDSVSSSLMSSSGSAFASSLSGTSLGTDSSNTMTSSIASSPISTSLFASSSGFATFPVLSGTIAKSTAAPTTSGLFGTTATAKPTNFSFSPSVVNSLASSPSVSGTTIGSQINATSSSSLNLSLPHFGSTANAVASTGNLSSTLPNVEEKKAPLPSPRKAAIESIQHERIDDLVSNWEKRVQRKVQTFNLYSELVAEIDRNIIFQSQRLAGLRKEQQLALTRQQHFAQIIQNIEQQQQNLAPILNSIESNLKKKLADYSERKFDTSAVLMTSQQLQRLDQQVNEISELFTQVSESTQPDILFSANQTLALQEASLEAMSAQSEQLEARIAALQHRIPKY</sequence>
<dbReference type="Pfam" id="PF13634">
    <property type="entry name" value="Nucleoporin_FG"/>
    <property type="match status" value="2"/>
</dbReference>
<dbReference type="InterPro" id="IPR007758">
    <property type="entry name" value="Nucleoporin_NSP1_C"/>
</dbReference>
<evidence type="ECO:0000259" key="2">
    <source>
        <dbReference type="Pfam" id="PF05064"/>
    </source>
</evidence>
<dbReference type="Proteomes" id="UP000823046">
    <property type="component" value="Unassembled WGS sequence"/>
</dbReference>
<evidence type="ECO:0000313" key="3">
    <source>
        <dbReference type="EMBL" id="KAF8819152.1"/>
    </source>
</evidence>
<name>A0ABQ7J584_9APIC</name>
<gene>
    <name evidence="3" type="ORF">IE077_001567</name>
</gene>
<evidence type="ECO:0000256" key="1">
    <source>
        <dbReference type="SAM" id="Coils"/>
    </source>
</evidence>
<organism evidence="3 4">
    <name type="scientific">Cardiosporidium cionae</name>
    <dbReference type="NCBI Taxonomy" id="476202"/>
    <lineage>
        <taxon>Eukaryota</taxon>
        <taxon>Sar</taxon>
        <taxon>Alveolata</taxon>
        <taxon>Apicomplexa</taxon>
        <taxon>Aconoidasida</taxon>
        <taxon>Nephromycida</taxon>
        <taxon>Cardiosporidium</taxon>
    </lineage>
</organism>
<keyword evidence="4" id="KW-1185">Reference proteome</keyword>
<proteinExistence type="predicted"/>
<reference evidence="3 4" key="1">
    <citation type="journal article" date="2020" name="bioRxiv">
        <title>Metabolic contributions of an alphaproteobacterial endosymbiont in the apicomplexan Cardiosporidium cionae.</title>
        <authorList>
            <person name="Hunter E.S."/>
            <person name="Paight C.J."/>
            <person name="Lane C.E."/>
        </authorList>
    </citation>
    <scope>NUCLEOTIDE SEQUENCE [LARGE SCALE GENOMIC DNA]</scope>
    <source>
        <strain evidence="3">ESH_2018</strain>
    </source>
</reference>
<feature type="coiled-coil region" evidence="1">
    <location>
        <begin position="402"/>
        <end position="429"/>
    </location>
</feature>
<comment type="caution">
    <text evidence="3">The sequence shown here is derived from an EMBL/GenBank/DDBJ whole genome shotgun (WGS) entry which is preliminary data.</text>
</comment>
<dbReference type="InterPro" id="IPR025574">
    <property type="entry name" value="Nucleoporin_FG_rpt"/>
</dbReference>
<dbReference type="Pfam" id="PF05064">
    <property type="entry name" value="Nsp1_C"/>
    <property type="match status" value="1"/>
</dbReference>
<accession>A0ABQ7J584</accession>
<dbReference type="EMBL" id="JADAQX010000925">
    <property type="protein sequence ID" value="KAF8819152.1"/>
    <property type="molecule type" value="Genomic_DNA"/>
</dbReference>
<feature type="domain" description="Nucleoporin NSP1-like C-terminal" evidence="2">
    <location>
        <begin position="253"/>
        <end position="353"/>
    </location>
</feature>
<keyword evidence="1" id="KW-0175">Coiled coil</keyword>
<protein>
    <recommendedName>
        <fullName evidence="2">Nucleoporin NSP1-like C-terminal domain-containing protein</fullName>
    </recommendedName>
</protein>
<feature type="non-terminal residue" evidence="3">
    <location>
        <position position="1"/>
    </location>
</feature>